<reference evidence="3" key="2">
    <citation type="submission" date="2009-09" db="EMBL/GenBank/DDBJ databases">
        <title>Complete sequence of chromosome of Candidatus Accumulibacter phosphatis clade IIA str. UW-1.</title>
        <authorList>
            <consortium name="US DOE Joint Genome Institute"/>
            <person name="Martin H.G."/>
            <person name="Ivanova N."/>
            <person name="Kunin V."/>
            <person name="Warnecke F."/>
            <person name="Barry K."/>
            <person name="He S."/>
            <person name="Salamov A."/>
            <person name="Szeto E."/>
            <person name="Dalin E."/>
            <person name="Pangilinan J.L."/>
            <person name="Lapidus A."/>
            <person name="Lowry S."/>
            <person name="Kyrpides N.C."/>
            <person name="McMahon K.D."/>
            <person name="Hugenholtz P."/>
        </authorList>
    </citation>
    <scope>NUCLEOTIDE SEQUENCE [LARGE SCALE GENOMIC DNA]</scope>
    <source>
        <strain evidence="3">UW-1</strain>
    </source>
</reference>
<dbReference type="NCBIfam" id="TIGR02595">
    <property type="entry name" value="PEP_CTERM"/>
    <property type="match status" value="1"/>
</dbReference>
<dbReference type="KEGG" id="app:CAP2UW1_2168"/>
<name>C7RNX9_ACCRE</name>
<dbReference type="STRING" id="522306.CAP2UW1_2168"/>
<feature type="domain" description="Ice-binding protein C-terminal" evidence="2">
    <location>
        <begin position="168"/>
        <end position="190"/>
    </location>
</feature>
<gene>
    <name evidence="3" type="ordered locus">CAP2UW1_2168</name>
</gene>
<proteinExistence type="predicted"/>
<protein>
    <recommendedName>
        <fullName evidence="2">Ice-binding protein C-terminal domain-containing protein</fullName>
    </recommendedName>
</protein>
<feature type="signal peptide" evidence="1">
    <location>
        <begin position="1"/>
        <end position="21"/>
    </location>
</feature>
<accession>C7RNX9</accession>
<dbReference type="InterPro" id="IPR013424">
    <property type="entry name" value="Ice-binding_C"/>
</dbReference>
<feature type="chain" id="PRO_5002983701" description="Ice-binding protein C-terminal domain-containing protein" evidence="1">
    <location>
        <begin position="22"/>
        <end position="193"/>
    </location>
</feature>
<dbReference type="AlphaFoldDB" id="C7RNX9"/>
<dbReference type="EMBL" id="CP001715">
    <property type="protein sequence ID" value="ACV35461.1"/>
    <property type="molecule type" value="Genomic_DNA"/>
</dbReference>
<evidence type="ECO:0000256" key="1">
    <source>
        <dbReference type="SAM" id="SignalP"/>
    </source>
</evidence>
<dbReference type="OrthoDB" id="122203at2"/>
<dbReference type="eggNOG" id="COG3055">
    <property type="taxonomic scope" value="Bacteria"/>
</dbReference>
<reference evidence="3" key="1">
    <citation type="submission" date="2009-08" db="EMBL/GenBank/DDBJ databases">
        <authorList>
            <consortium name="US DOE Joint Genome Institute"/>
            <person name="Lucas S."/>
            <person name="Copeland A."/>
            <person name="Lapidus A."/>
            <person name="Glavina del Rio T."/>
            <person name="Dalin E."/>
            <person name="Tice H."/>
            <person name="Bruce D."/>
            <person name="Barry K."/>
            <person name="Pitluck S."/>
            <person name="Lowry S."/>
            <person name="Larimer F."/>
            <person name="Land M."/>
            <person name="Hauser L."/>
            <person name="Kyrpides N."/>
            <person name="Ivanova N."/>
            <person name="McMahon K.D."/>
            <person name="Hugenholtz P."/>
        </authorList>
    </citation>
    <scope>NUCLEOTIDE SEQUENCE</scope>
    <source>
        <strain evidence="3">UW-1</strain>
    </source>
</reference>
<dbReference type="HOGENOM" id="CLU_1439687_0_0_4"/>
<evidence type="ECO:0000313" key="3">
    <source>
        <dbReference type="EMBL" id="ACV35461.1"/>
    </source>
</evidence>
<evidence type="ECO:0000259" key="2">
    <source>
        <dbReference type="Pfam" id="PF07589"/>
    </source>
</evidence>
<keyword evidence="1" id="KW-0732">Signal</keyword>
<dbReference type="Pfam" id="PF07589">
    <property type="entry name" value="PEP-CTERM"/>
    <property type="match status" value="1"/>
</dbReference>
<organism evidence="3">
    <name type="scientific">Accumulibacter regalis</name>
    <dbReference type="NCBI Taxonomy" id="522306"/>
    <lineage>
        <taxon>Bacteria</taxon>
        <taxon>Pseudomonadati</taxon>
        <taxon>Pseudomonadota</taxon>
        <taxon>Betaproteobacteria</taxon>
        <taxon>Candidatus Accumulibacter</taxon>
    </lineage>
</organism>
<sequence precursor="true">MKKFVPLLVAALAALPLAANAFPIAAPGNEGLKVIVGSTDPIVATYQGNSASYSNDLYLMRDAAGNPGDDGIFGNDLFIFNNHGSAVGSTKNLGSFAVGVELIFRLHVNNTGDDFFTGPAARNADAQAHARVEGNWLPNEALVSFEDLKGGPYDYNDLSFSFTNTRSSVPEPGALALLALGLVGLGAARRGKR</sequence>